<accession>A0A382LFM4</accession>
<dbReference type="Pfam" id="PF05221">
    <property type="entry name" value="AdoHcyase"/>
    <property type="match status" value="1"/>
</dbReference>
<evidence type="ECO:0008006" key="2">
    <source>
        <dbReference type="Google" id="ProtNLM"/>
    </source>
</evidence>
<dbReference type="InterPro" id="IPR000043">
    <property type="entry name" value="Adenosylhomocysteinase-like"/>
</dbReference>
<feature type="non-terminal residue" evidence="1">
    <location>
        <position position="1"/>
    </location>
</feature>
<reference evidence="1" key="1">
    <citation type="submission" date="2018-05" db="EMBL/GenBank/DDBJ databases">
        <authorList>
            <person name="Lanie J.A."/>
            <person name="Ng W.-L."/>
            <person name="Kazmierczak K.M."/>
            <person name="Andrzejewski T.M."/>
            <person name="Davidsen T.M."/>
            <person name="Wayne K.J."/>
            <person name="Tettelin H."/>
            <person name="Glass J.I."/>
            <person name="Rusch D."/>
            <person name="Podicherti R."/>
            <person name="Tsui H.-C.T."/>
            <person name="Winkler M.E."/>
        </authorList>
    </citation>
    <scope>NUCLEOTIDE SEQUENCE</scope>
</reference>
<evidence type="ECO:0000313" key="1">
    <source>
        <dbReference type="EMBL" id="SVC35420.1"/>
    </source>
</evidence>
<dbReference type="Gene3D" id="3.40.50.1480">
    <property type="entry name" value="Adenosylhomocysteinase-like"/>
    <property type="match status" value="1"/>
</dbReference>
<dbReference type="EMBL" id="UINC01086714">
    <property type="protein sequence ID" value="SVC35420.1"/>
    <property type="molecule type" value="Genomic_DNA"/>
</dbReference>
<proteinExistence type="predicted"/>
<gene>
    <name evidence="1" type="ORF">METZ01_LOCUS288274</name>
</gene>
<protein>
    <recommendedName>
        <fullName evidence="2">S-adenosyl-L-homocysteine hydrolase NAD binding domain-containing protein</fullName>
    </recommendedName>
</protein>
<name>A0A382LFM4_9ZZZZ</name>
<dbReference type="AlphaFoldDB" id="A0A382LFM4"/>
<dbReference type="InterPro" id="IPR042172">
    <property type="entry name" value="Adenosylhomocyst_ase-like_sf"/>
</dbReference>
<organism evidence="1">
    <name type="scientific">marine metagenome</name>
    <dbReference type="NCBI Taxonomy" id="408172"/>
    <lineage>
        <taxon>unclassified sequences</taxon>
        <taxon>metagenomes</taxon>
        <taxon>ecological metagenomes</taxon>
    </lineage>
</organism>
<dbReference type="SUPFAM" id="SSF52283">
    <property type="entry name" value="Formate/glycerate dehydrogenase catalytic domain-like"/>
    <property type="match status" value="1"/>
</dbReference>
<sequence>ALGIEWLLENEGHLKKNVYTLPHEIDHEIARMKLKAMEISIDTLTDIQEKYLASWEGGT</sequence>